<dbReference type="RefSeq" id="WP_284153765.1">
    <property type="nucleotide sequence ID" value="NZ_AP025516.1"/>
</dbReference>
<feature type="region of interest" description="Disordered" evidence="1">
    <location>
        <begin position="135"/>
        <end position="221"/>
    </location>
</feature>
<feature type="compositionally biased region" description="Low complexity" evidence="1">
    <location>
        <begin position="157"/>
        <end position="167"/>
    </location>
</feature>
<evidence type="ECO:0000256" key="2">
    <source>
        <dbReference type="SAM" id="SignalP"/>
    </source>
</evidence>
<organism evidence="4 5">
    <name type="scientific">Desulfofustis limnaeus</name>
    <dbReference type="NCBI Taxonomy" id="2740163"/>
    <lineage>
        <taxon>Bacteria</taxon>
        <taxon>Pseudomonadati</taxon>
        <taxon>Thermodesulfobacteriota</taxon>
        <taxon>Desulfobulbia</taxon>
        <taxon>Desulfobulbales</taxon>
        <taxon>Desulfocapsaceae</taxon>
        <taxon>Desulfofustis</taxon>
    </lineage>
</organism>
<dbReference type="Gene3D" id="2.60.40.3500">
    <property type="match status" value="2"/>
</dbReference>
<proteinExistence type="predicted"/>
<keyword evidence="2" id="KW-0732">Signal</keyword>
<gene>
    <name evidence="4" type="ORF">DPPLL_10550</name>
</gene>
<dbReference type="EMBL" id="AP025516">
    <property type="protein sequence ID" value="BDD86690.1"/>
    <property type="molecule type" value="Genomic_DNA"/>
</dbReference>
<feature type="compositionally biased region" description="Pro residues" evidence="1">
    <location>
        <begin position="147"/>
        <end position="156"/>
    </location>
</feature>
<sequence length="369" mass="40594">MKRFLVSLAFISSLFLCAPVSGEPPLPEAIIESITYEKDDDNREKIVFKLNGAHIPKVFKIQGERPRVVFDFIDTRYSDLINRIADTQGRLIKGVRIGIHDNPPKTRVVVDLKAEEEYQFEQDFQIQENTLSITFYPSGSDEQEPMGPEPAEPPAKPAQAAALSAPDGPQPPDEQPPLPPGPPAEEEPDQPVAAAPAVEAAEDQPAAPVASTPALPAAAAEPAKDLEELLADAGSQPKAVVDPILSDVSFNRTEDNTEMVLFKLNDFYPPIVFAIEKGTPRVVCDFLDTKLDRAVRPMIGANGEFVSRIRVARHDNPEKVRVVLDLVPNRNYDLQQVFFKEDNLFIIVINEFEHEPAAAPAAVDVPVTR</sequence>
<dbReference type="InterPro" id="IPR021731">
    <property type="entry name" value="AMIN_dom"/>
</dbReference>
<evidence type="ECO:0000313" key="4">
    <source>
        <dbReference type="EMBL" id="BDD86690.1"/>
    </source>
</evidence>
<feature type="domain" description="AMIN" evidence="3">
    <location>
        <begin position="34"/>
        <end position="133"/>
    </location>
</feature>
<name>A0ABM7W729_9BACT</name>
<keyword evidence="5" id="KW-1185">Reference proteome</keyword>
<feature type="compositionally biased region" description="Pro residues" evidence="1">
    <location>
        <begin position="168"/>
        <end position="183"/>
    </location>
</feature>
<evidence type="ECO:0000256" key="1">
    <source>
        <dbReference type="SAM" id="MobiDB-lite"/>
    </source>
</evidence>
<reference evidence="4 5" key="1">
    <citation type="submission" date="2022-01" db="EMBL/GenBank/DDBJ databases">
        <title>Desulfofustis limnae sp. nov., a novel mesophilic sulfate-reducing bacterium isolated from marsh soil.</title>
        <authorList>
            <person name="Watanabe M."/>
            <person name="Takahashi A."/>
            <person name="Kojima H."/>
            <person name="Fukui M."/>
        </authorList>
    </citation>
    <scope>NUCLEOTIDE SEQUENCE [LARGE SCALE GENOMIC DNA]</scope>
    <source>
        <strain evidence="4 5">PPLL</strain>
    </source>
</reference>
<feature type="domain" description="AMIN" evidence="3">
    <location>
        <begin position="247"/>
        <end position="342"/>
    </location>
</feature>
<dbReference type="Proteomes" id="UP000830055">
    <property type="component" value="Chromosome"/>
</dbReference>
<accession>A0ABM7W729</accession>
<feature type="chain" id="PRO_5046568632" description="AMIN domain-containing protein" evidence="2">
    <location>
        <begin position="23"/>
        <end position="369"/>
    </location>
</feature>
<evidence type="ECO:0000313" key="5">
    <source>
        <dbReference type="Proteomes" id="UP000830055"/>
    </source>
</evidence>
<evidence type="ECO:0000259" key="3">
    <source>
        <dbReference type="Pfam" id="PF11741"/>
    </source>
</evidence>
<protein>
    <recommendedName>
        <fullName evidence="3">AMIN domain-containing protein</fullName>
    </recommendedName>
</protein>
<dbReference type="Pfam" id="PF11741">
    <property type="entry name" value="AMIN"/>
    <property type="match status" value="2"/>
</dbReference>
<feature type="signal peptide" evidence="2">
    <location>
        <begin position="1"/>
        <end position="22"/>
    </location>
</feature>
<feature type="compositionally biased region" description="Low complexity" evidence="1">
    <location>
        <begin position="190"/>
        <end position="221"/>
    </location>
</feature>